<dbReference type="EMBL" id="NVUU01000139">
    <property type="protein sequence ID" value="PCI91237.1"/>
    <property type="molecule type" value="Genomic_DNA"/>
</dbReference>
<keyword evidence="1" id="KW-0597">Phosphoprotein</keyword>
<name>A0A2A4YA29_UNCAE</name>
<dbReference type="SMART" id="SM00448">
    <property type="entry name" value="REC"/>
    <property type="match status" value="1"/>
</dbReference>
<gene>
    <name evidence="4" type="ORF">COB11_08595</name>
</gene>
<dbReference type="InterPro" id="IPR011006">
    <property type="entry name" value="CheY-like_superfamily"/>
</dbReference>
<dbReference type="Gene3D" id="3.40.50.2300">
    <property type="match status" value="1"/>
</dbReference>
<sequence>MAQTGKKKILIADPSSITIREIFKSDSAKLYDIQTVDSGDECLTKIESFKPELVFIELLLSKIHGIEILKKLKADKNHRNIGVVITSSLSMIQNYNAALELGADYFLTKPFNSSQF</sequence>
<comment type="caution">
    <text evidence="2">Lacks conserved residue(s) required for the propagation of feature annotation.</text>
</comment>
<accession>A0A2A4YA29</accession>
<evidence type="ECO:0000313" key="5">
    <source>
        <dbReference type="Proteomes" id="UP000217838"/>
    </source>
</evidence>
<dbReference type="SUPFAM" id="SSF52172">
    <property type="entry name" value="CheY-like"/>
    <property type="match status" value="1"/>
</dbReference>
<proteinExistence type="predicted"/>
<feature type="non-terminal residue" evidence="4">
    <location>
        <position position="116"/>
    </location>
</feature>
<dbReference type="InterPro" id="IPR050595">
    <property type="entry name" value="Bact_response_regulator"/>
</dbReference>
<dbReference type="Pfam" id="PF00072">
    <property type="entry name" value="Response_reg"/>
    <property type="match status" value="1"/>
</dbReference>
<dbReference type="PROSITE" id="PS50110">
    <property type="entry name" value="RESPONSE_REGULATORY"/>
    <property type="match status" value="1"/>
</dbReference>
<feature type="domain" description="Response regulatory" evidence="3">
    <location>
        <begin position="8"/>
        <end position="116"/>
    </location>
</feature>
<dbReference type="AlphaFoldDB" id="A0A2A4YA29"/>
<dbReference type="InterPro" id="IPR001789">
    <property type="entry name" value="Sig_transdc_resp-reg_receiver"/>
</dbReference>
<dbReference type="Proteomes" id="UP000217838">
    <property type="component" value="Unassembled WGS sequence"/>
</dbReference>
<dbReference type="PANTHER" id="PTHR44591">
    <property type="entry name" value="STRESS RESPONSE REGULATOR PROTEIN 1"/>
    <property type="match status" value="1"/>
</dbReference>
<dbReference type="PANTHER" id="PTHR44591:SF3">
    <property type="entry name" value="RESPONSE REGULATORY DOMAIN-CONTAINING PROTEIN"/>
    <property type="match status" value="1"/>
</dbReference>
<evidence type="ECO:0000259" key="3">
    <source>
        <dbReference type="PROSITE" id="PS50110"/>
    </source>
</evidence>
<dbReference type="GO" id="GO:0000160">
    <property type="term" value="P:phosphorelay signal transduction system"/>
    <property type="evidence" value="ECO:0007669"/>
    <property type="project" value="InterPro"/>
</dbReference>
<evidence type="ECO:0000313" key="4">
    <source>
        <dbReference type="EMBL" id="PCI91237.1"/>
    </source>
</evidence>
<evidence type="ECO:0000256" key="2">
    <source>
        <dbReference type="PROSITE-ProRule" id="PRU00169"/>
    </source>
</evidence>
<evidence type="ECO:0000256" key="1">
    <source>
        <dbReference type="ARBA" id="ARBA00022553"/>
    </source>
</evidence>
<protein>
    <recommendedName>
        <fullName evidence="3">Response regulatory domain-containing protein</fullName>
    </recommendedName>
</protein>
<reference evidence="5" key="1">
    <citation type="submission" date="2017-08" db="EMBL/GenBank/DDBJ databases">
        <title>A dynamic microbial community with high functional redundancy inhabits the cold, oxic subseafloor aquifer.</title>
        <authorList>
            <person name="Tully B.J."/>
            <person name="Wheat C.G."/>
            <person name="Glazer B.T."/>
            <person name="Huber J.A."/>
        </authorList>
    </citation>
    <scope>NUCLEOTIDE SEQUENCE [LARGE SCALE GENOMIC DNA]</scope>
</reference>
<organism evidence="4 5">
    <name type="scientific">Aerophobetes bacterium</name>
    <dbReference type="NCBI Taxonomy" id="2030807"/>
    <lineage>
        <taxon>Bacteria</taxon>
        <taxon>Candidatus Aerophobota</taxon>
    </lineage>
</organism>
<comment type="caution">
    <text evidence="4">The sequence shown here is derived from an EMBL/GenBank/DDBJ whole genome shotgun (WGS) entry which is preliminary data.</text>
</comment>